<comment type="caution">
    <text evidence="1">The sequence shown here is derived from an EMBL/GenBank/DDBJ whole genome shotgun (WGS) entry which is preliminary data.</text>
</comment>
<dbReference type="Proteomes" id="UP001171751">
    <property type="component" value="Unassembled WGS sequence"/>
</dbReference>
<accession>A0AA43UCS9</accession>
<gene>
    <name evidence="1" type="ORF">Q4F26_04645</name>
</gene>
<reference evidence="1" key="1">
    <citation type="submission" date="2023-07" db="EMBL/GenBank/DDBJ databases">
        <title>Between Cages and Wild: Unraveling the Impact of Captivity on Animal Microbiomes and Antimicrobial Resistance.</title>
        <authorList>
            <person name="Schmartz G.P."/>
            <person name="Rehner J."/>
            <person name="Schuff M.J."/>
            <person name="Becker S.L."/>
            <person name="Kravczyk M."/>
            <person name="Gurevich A."/>
            <person name="Francke R."/>
            <person name="Mueller R."/>
            <person name="Keller V."/>
            <person name="Keller A."/>
        </authorList>
    </citation>
    <scope>NUCLEOTIDE SEQUENCE</scope>
    <source>
        <strain evidence="1">S39M_St_73</strain>
    </source>
</reference>
<proteinExistence type="predicted"/>
<keyword evidence="2" id="KW-1185">Reference proteome</keyword>
<organism evidence="1 2">
    <name type="scientific">Atopococcus tabaci</name>
    <dbReference type="NCBI Taxonomy" id="269774"/>
    <lineage>
        <taxon>Bacteria</taxon>
        <taxon>Bacillati</taxon>
        <taxon>Bacillota</taxon>
        <taxon>Bacilli</taxon>
        <taxon>Lactobacillales</taxon>
        <taxon>Carnobacteriaceae</taxon>
        <taxon>Atopococcus</taxon>
    </lineage>
</organism>
<dbReference type="AlphaFoldDB" id="A0AA43UCS9"/>
<feature type="non-terminal residue" evidence="1">
    <location>
        <position position="1"/>
    </location>
</feature>
<name>A0AA43UCS9_9LACT</name>
<evidence type="ECO:0000313" key="2">
    <source>
        <dbReference type="Proteomes" id="UP001171751"/>
    </source>
</evidence>
<dbReference type="EMBL" id="JAUNQW010000018">
    <property type="protein sequence ID" value="MDO5457616.1"/>
    <property type="molecule type" value="Genomic_DNA"/>
</dbReference>
<dbReference type="Gene3D" id="3.40.1260.10">
    <property type="entry name" value="DsrEFH-like"/>
    <property type="match status" value="1"/>
</dbReference>
<dbReference type="SUPFAM" id="SSF75169">
    <property type="entry name" value="DsrEFH-like"/>
    <property type="match status" value="1"/>
</dbReference>
<dbReference type="InterPro" id="IPR003787">
    <property type="entry name" value="Sulphur_relay_DsrE/F-like"/>
</dbReference>
<dbReference type="InterPro" id="IPR027396">
    <property type="entry name" value="DsrEFH-like"/>
</dbReference>
<sequence length="91" mass="10100">NLMLAYINTMTMKEDLPENLWFYGDGAYLTCKGSDALEDLKALVEKGVNVSTCGTCLNFYELEERLEVGEVTTMSDFVDLFASSEKVVTPA</sequence>
<protein>
    <submittedName>
        <fullName evidence="1">DsrE family protein</fullName>
    </submittedName>
</protein>
<dbReference type="Pfam" id="PF02635">
    <property type="entry name" value="DsrE"/>
    <property type="match status" value="1"/>
</dbReference>
<evidence type="ECO:0000313" key="1">
    <source>
        <dbReference type="EMBL" id="MDO5457616.1"/>
    </source>
</evidence>